<dbReference type="InterPro" id="IPR029066">
    <property type="entry name" value="PLP-binding_barrel"/>
</dbReference>
<feature type="non-terminal residue" evidence="3">
    <location>
        <position position="1"/>
    </location>
</feature>
<dbReference type="InterPro" id="IPR051466">
    <property type="entry name" value="D-amino_acid_metab_enzyme"/>
</dbReference>
<dbReference type="InterPro" id="IPR001608">
    <property type="entry name" value="Ala_racemase_N"/>
</dbReference>
<dbReference type="PANTHER" id="PTHR28004:SF2">
    <property type="entry name" value="D-SERINE DEHYDRATASE"/>
    <property type="match status" value="1"/>
</dbReference>
<keyword evidence="2" id="KW-1185">Reference proteome</keyword>
<organism evidence="2 3">
    <name type="scientific">Saccoglossus kowalevskii</name>
    <name type="common">Acorn worm</name>
    <dbReference type="NCBI Taxonomy" id="10224"/>
    <lineage>
        <taxon>Eukaryota</taxon>
        <taxon>Metazoa</taxon>
        <taxon>Hemichordata</taxon>
        <taxon>Enteropneusta</taxon>
        <taxon>Harrimaniidae</taxon>
        <taxon>Saccoglossus</taxon>
    </lineage>
</organism>
<evidence type="ECO:0000259" key="1">
    <source>
        <dbReference type="Pfam" id="PF01168"/>
    </source>
</evidence>
<gene>
    <name evidence="3" type="primary">LOC100378114</name>
</gene>
<dbReference type="Gene3D" id="3.20.20.10">
    <property type="entry name" value="Alanine racemase"/>
    <property type="match status" value="1"/>
</dbReference>
<feature type="domain" description="Alanine racemase N-terminal" evidence="1">
    <location>
        <begin position="12"/>
        <end position="203"/>
    </location>
</feature>
<evidence type="ECO:0000313" key="2">
    <source>
        <dbReference type="Proteomes" id="UP000694865"/>
    </source>
</evidence>
<reference evidence="3" key="1">
    <citation type="submission" date="2025-08" db="UniProtKB">
        <authorList>
            <consortium name="RefSeq"/>
        </authorList>
    </citation>
    <scope>IDENTIFICATION</scope>
    <source>
        <tissue evidence="3">Testes</tissue>
    </source>
</reference>
<name>A0ABM0M5R3_SACKO</name>
<accession>A0ABM0M5R3</accession>
<dbReference type="Pfam" id="PF01168">
    <property type="entry name" value="Ala_racemase_N"/>
    <property type="match status" value="1"/>
</dbReference>
<dbReference type="PANTHER" id="PTHR28004">
    <property type="entry name" value="ZGC:162816-RELATED"/>
    <property type="match status" value="1"/>
</dbReference>
<proteinExistence type="predicted"/>
<dbReference type="GeneID" id="100378114"/>
<dbReference type="Proteomes" id="UP000694865">
    <property type="component" value="Unplaced"/>
</dbReference>
<sequence>EGADLMTGGRRRCIAVSTLAEVKFYSDVGYDDILYTGYLDRAKIEVCAKFAETINSFHILLDSYYIVELLRDRVLKDDKKWSVFMDVDCGYHRSGVDPSEYNGVGLAVSLMSEANIFFCGLYIHCGNAYNCASVEEVAIVADDSAKKAKDFAQKLRYYYAVRKMKRHKVNFPHIALGSTPTCSQPVPSMKDEVTEWHPGNYIFYDVEQQSLGSCKAYDIAVQVLTE</sequence>
<dbReference type="SUPFAM" id="SSF51419">
    <property type="entry name" value="PLP-binding barrel"/>
    <property type="match status" value="1"/>
</dbReference>
<protein>
    <submittedName>
        <fullName evidence="3">Uncharacterized protein LOC100378114</fullName>
    </submittedName>
</protein>
<dbReference type="RefSeq" id="XP_006815354.1">
    <property type="nucleotide sequence ID" value="XM_006815291.1"/>
</dbReference>
<evidence type="ECO:0000313" key="3">
    <source>
        <dbReference type="RefSeq" id="XP_006815354.1"/>
    </source>
</evidence>